<gene>
    <name evidence="13" type="ORF">MVEN_02148200</name>
</gene>
<evidence type="ECO:0000256" key="5">
    <source>
        <dbReference type="ARBA" id="ARBA00023136"/>
    </source>
</evidence>
<feature type="compositionally biased region" description="Acidic residues" evidence="11">
    <location>
        <begin position="369"/>
        <end position="385"/>
    </location>
</feature>
<evidence type="ECO:0000256" key="10">
    <source>
        <dbReference type="RuleBase" id="RU079119"/>
    </source>
</evidence>
<dbReference type="InterPro" id="IPR039859">
    <property type="entry name" value="PFA4/ZDH16/20/ERF2-like"/>
</dbReference>
<evidence type="ECO:0000256" key="6">
    <source>
        <dbReference type="ARBA" id="ARBA00023139"/>
    </source>
</evidence>
<dbReference type="GO" id="GO:0016020">
    <property type="term" value="C:membrane"/>
    <property type="evidence" value="ECO:0007669"/>
    <property type="project" value="UniProtKB-SubCell"/>
</dbReference>
<dbReference type="InterPro" id="IPR001594">
    <property type="entry name" value="Palmitoyltrfase_DHHC"/>
</dbReference>
<evidence type="ECO:0000313" key="14">
    <source>
        <dbReference type="Proteomes" id="UP000620124"/>
    </source>
</evidence>
<keyword evidence="8 10" id="KW-0012">Acyltransferase</keyword>
<evidence type="ECO:0000256" key="9">
    <source>
        <dbReference type="ARBA" id="ARBA00048048"/>
    </source>
</evidence>
<dbReference type="GO" id="GO:0019706">
    <property type="term" value="F:protein-cysteine S-palmitoyltransferase activity"/>
    <property type="evidence" value="ECO:0007669"/>
    <property type="project" value="UniProtKB-EC"/>
</dbReference>
<feature type="compositionally biased region" description="Low complexity" evidence="11">
    <location>
        <begin position="333"/>
        <end position="348"/>
    </location>
</feature>
<comment type="caution">
    <text evidence="13">The sequence shown here is derived from an EMBL/GenBank/DDBJ whole genome shotgun (WGS) entry which is preliminary data.</text>
</comment>
<feature type="region of interest" description="Disordered" evidence="11">
    <location>
        <begin position="327"/>
        <end position="385"/>
    </location>
</feature>
<keyword evidence="6" id="KW-0564">Palmitate</keyword>
<evidence type="ECO:0000313" key="13">
    <source>
        <dbReference type="EMBL" id="KAF7337106.1"/>
    </source>
</evidence>
<keyword evidence="4 10" id="KW-1133">Transmembrane helix</keyword>
<dbReference type="PROSITE" id="PS50216">
    <property type="entry name" value="DHHC"/>
    <property type="match status" value="1"/>
</dbReference>
<evidence type="ECO:0000256" key="1">
    <source>
        <dbReference type="ARBA" id="ARBA00004141"/>
    </source>
</evidence>
<comment type="domain">
    <text evidence="10">The DHHC domain is required for palmitoyltransferase activity.</text>
</comment>
<sequence>MCSRVVFRCFKALERLGDRITGAVGPFFVTFAVILISLGTVCFFDVIMPNLMWPLISGPICVLIALNLWMHYFYVITIPPGFAEDPPVDLSQNGAQNSIFWASKKSPRRGELSGVRWSNEIVITRAAVTKCRKCGQQKPERTHHCRICKRCVLKYDHHCPVRPASCSVRALIYSFALCRVNQCVGLHNERHFVMFMAYLIIACVSLCVTGFPHVLQALGYGYPYDLDWPHHVPQMAFILIYILAIVMALAVGIMCSFHLWTVAHGETTVESQDHEIYRRMAKSRNETFVNSYDLGSVLHLSNTSSSLIIFCIICTENAVTSSYSLTSAKTDTRSTPSSSPSASIPTPTGERGHGVKGTRLIGGVRQGEELTDEDEEGEGEGGGEA</sequence>
<dbReference type="Pfam" id="PF01529">
    <property type="entry name" value="DHHC"/>
    <property type="match status" value="2"/>
</dbReference>
<keyword evidence="2 10" id="KW-0808">Transferase</keyword>
<accession>A0A8H7CI27</accession>
<comment type="subcellular location">
    <subcellularLocation>
        <location evidence="1">Membrane</location>
        <topology evidence="1">Multi-pass membrane protein</topology>
    </subcellularLocation>
</comment>
<feature type="transmembrane region" description="Helical" evidence="10">
    <location>
        <begin position="235"/>
        <end position="260"/>
    </location>
</feature>
<evidence type="ECO:0000256" key="3">
    <source>
        <dbReference type="ARBA" id="ARBA00022692"/>
    </source>
</evidence>
<dbReference type="Proteomes" id="UP000620124">
    <property type="component" value="Unassembled WGS sequence"/>
</dbReference>
<reference evidence="13" key="1">
    <citation type="submission" date="2020-05" db="EMBL/GenBank/DDBJ databases">
        <title>Mycena genomes resolve the evolution of fungal bioluminescence.</title>
        <authorList>
            <person name="Tsai I.J."/>
        </authorList>
    </citation>
    <scope>NUCLEOTIDE SEQUENCE</scope>
    <source>
        <strain evidence="13">CCC161011</strain>
    </source>
</reference>
<proteinExistence type="inferred from homology"/>
<feature type="transmembrane region" description="Helical" evidence="10">
    <location>
        <begin position="53"/>
        <end position="74"/>
    </location>
</feature>
<comment type="similarity">
    <text evidence="10">Belongs to the DHHC palmitoyltransferase family.</text>
</comment>
<feature type="domain" description="Palmitoyltransferase DHHC" evidence="12">
    <location>
        <begin position="130"/>
        <end position="161"/>
    </location>
</feature>
<keyword evidence="7" id="KW-0449">Lipoprotein</keyword>
<feature type="transmembrane region" description="Helical" evidence="10">
    <location>
        <begin position="20"/>
        <end position="47"/>
    </location>
</feature>
<dbReference type="EC" id="2.3.1.225" evidence="10"/>
<keyword evidence="5 10" id="KW-0472">Membrane</keyword>
<organism evidence="13 14">
    <name type="scientific">Mycena venus</name>
    <dbReference type="NCBI Taxonomy" id="2733690"/>
    <lineage>
        <taxon>Eukaryota</taxon>
        <taxon>Fungi</taxon>
        <taxon>Dikarya</taxon>
        <taxon>Basidiomycota</taxon>
        <taxon>Agaricomycotina</taxon>
        <taxon>Agaricomycetes</taxon>
        <taxon>Agaricomycetidae</taxon>
        <taxon>Agaricales</taxon>
        <taxon>Marasmiineae</taxon>
        <taxon>Mycenaceae</taxon>
        <taxon>Mycena</taxon>
    </lineage>
</organism>
<dbReference type="AlphaFoldDB" id="A0A8H7CI27"/>
<evidence type="ECO:0000259" key="12">
    <source>
        <dbReference type="Pfam" id="PF01529"/>
    </source>
</evidence>
<dbReference type="OrthoDB" id="9909019at2759"/>
<evidence type="ECO:0000256" key="11">
    <source>
        <dbReference type="SAM" id="MobiDB-lite"/>
    </source>
</evidence>
<evidence type="ECO:0000256" key="2">
    <source>
        <dbReference type="ARBA" id="ARBA00022679"/>
    </source>
</evidence>
<protein>
    <recommendedName>
        <fullName evidence="10">Palmitoyltransferase</fullName>
        <ecNumber evidence="10">2.3.1.225</ecNumber>
    </recommendedName>
</protein>
<name>A0A8H7CI27_9AGAR</name>
<keyword evidence="14" id="KW-1185">Reference proteome</keyword>
<evidence type="ECO:0000256" key="8">
    <source>
        <dbReference type="ARBA" id="ARBA00023315"/>
    </source>
</evidence>
<keyword evidence="3 10" id="KW-0812">Transmembrane</keyword>
<dbReference type="PANTHER" id="PTHR12246">
    <property type="entry name" value="PALMITOYLTRANSFERASE ZDHHC16"/>
    <property type="match status" value="1"/>
</dbReference>
<comment type="catalytic activity">
    <reaction evidence="9 10">
        <text>L-cysteinyl-[protein] + hexadecanoyl-CoA = S-hexadecanoyl-L-cysteinyl-[protein] + CoA</text>
        <dbReference type="Rhea" id="RHEA:36683"/>
        <dbReference type="Rhea" id="RHEA-COMP:10131"/>
        <dbReference type="Rhea" id="RHEA-COMP:11032"/>
        <dbReference type="ChEBI" id="CHEBI:29950"/>
        <dbReference type="ChEBI" id="CHEBI:57287"/>
        <dbReference type="ChEBI" id="CHEBI:57379"/>
        <dbReference type="ChEBI" id="CHEBI:74151"/>
        <dbReference type="EC" id="2.3.1.225"/>
    </reaction>
</comment>
<feature type="transmembrane region" description="Helical" evidence="10">
    <location>
        <begin position="195"/>
        <end position="215"/>
    </location>
</feature>
<evidence type="ECO:0000256" key="7">
    <source>
        <dbReference type="ARBA" id="ARBA00023288"/>
    </source>
</evidence>
<evidence type="ECO:0000256" key="4">
    <source>
        <dbReference type="ARBA" id="ARBA00022989"/>
    </source>
</evidence>
<feature type="domain" description="Palmitoyltransferase DHHC" evidence="12">
    <location>
        <begin position="180"/>
        <end position="272"/>
    </location>
</feature>
<dbReference type="EMBL" id="JACAZI010000022">
    <property type="protein sequence ID" value="KAF7337106.1"/>
    <property type="molecule type" value="Genomic_DNA"/>
</dbReference>